<dbReference type="STRING" id="1365950.SAMN05428963_11219"/>
<dbReference type="GO" id="GO:0005737">
    <property type="term" value="C:cytoplasm"/>
    <property type="evidence" value="ECO:0007669"/>
    <property type="project" value="TreeGrafter"/>
</dbReference>
<reference evidence="6 7" key="1">
    <citation type="submission" date="2017-02" db="EMBL/GenBank/DDBJ databases">
        <authorList>
            <person name="Peterson S.W."/>
        </authorList>
    </citation>
    <scope>NUCLEOTIDE SEQUENCE [LARGE SCALE GENOMIC DNA]</scope>
    <source>
        <strain evidence="6 7">USBA 369</strain>
    </source>
</reference>
<dbReference type="PIRSF" id="PIRSF000538">
    <property type="entry name" value="GlpK"/>
    <property type="match status" value="1"/>
</dbReference>
<dbReference type="InterPro" id="IPR018484">
    <property type="entry name" value="FGGY_N"/>
</dbReference>
<dbReference type="EMBL" id="FUXL01000012">
    <property type="protein sequence ID" value="SKA29423.1"/>
    <property type="molecule type" value="Genomic_DNA"/>
</dbReference>
<dbReference type="Pfam" id="PF00370">
    <property type="entry name" value="FGGY_N"/>
    <property type="match status" value="1"/>
</dbReference>
<evidence type="ECO:0000259" key="4">
    <source>
        <dbReference type="Pfam" id="PF00370"/>
    </source>
</evidence>
<dbReference type="SUPFAM" id="SSF53067">
    <property type="entry name" value="Actin-like ATPase domain"/>
    <property type="match status" value="2"/>
</dbReference>
<dbReference type="InterPro" id="IPR006003">
    <property type="entry name" value="FGGY_RbtK-like"/>
</dbReference>
<protein>
    <submittedName>
        <fullName evidence="6">FGGY-family pentulose kinase</fullName>
    </submittedName>
</protein>
<evidence type="ECO:0000313" key="6">
    <source>
        <dbReference type="EMBL" id="SKA29423.1"/>
    </source>
</evidence>
<proteinExistence type="inferred from homology"/>
<evidence type="ECO:0000259" key="5">
    <source>
        <dbReference type="Pfam" id="PF02782"/>
    </source>
</evidence>
<dbReference type="InterPro" id="IPR000577">
    <property type="entry name" value="Carb_kinase_FGGY"/>
</dbReference>
<evidence type="ECO:0000256" key="2">
    <source>
        <dbReference type="ARBA" id="ARBA00022679"/>
    </source>
</evidence>
<gene>
    <name evidence="6" type="ORF">SAMN05428963_11219</name>
</gene>
<dbReference type="Gene3D" id="3.30.420.40">
    <property type="match status" value="1"/>
</dbReference>
<dbReference type="PANTHER" id="PTHR43435:SF4">
    <property type="entry name" value="FGGY CARBOHYDRATE KINASE DOMAIN-CONTAINING PROTEIN"/>
    <property type="match status" value="1"/>
</dbReference>
<dbReference type="OrthoDB" id="9805576at2"/>
<dbReference type="GO" id="GO:0019150">
    <property type="term" value="F:D-ribulokinase activity"/>
    <property type="evidence" value="ECO:0007669"/>
    <property type="project" value="TreeGrafter"/>
</dbReference>
<dbReference type="PANTHER" id="PTHR43435">
    <property type="entry name" value="RIBULOKINASE"/>
    <property type="match status" value="1"/>
</dbReference>
<feature type="domain" description="Carbohydrate kinase FGGY C-terminal" evidence="5">
    <location>
        <begin position="281"/>
        <end position="488"/>
    </location>
</feature>
<evidence type="ECO:0000256" key="1">
    <source>
        <dbReference type="ARBA" id="ARBA00009156"/>
    </source>
</evidence>
<dbReference type="Gene3D" id="1.20.58.2240">
    <property type="match status" value="1"/>
</dbReference>
<dbReference type="InterPro" id="IPR043129">
    <property type="entry name" value="ATPase_NBD"/>
</dbReference>
<accession>A0A1T4SMP2</accession>
<dbReference type="FunFam" id="3.30.420.40:FF:000101">
    <property type="entry name" value="FGGY carbohydrate kinase domain-containing protein"/>
    <property type="match status" value="1"/>
</dbReference>
<keyword evidence="3 6" id="KW-0418">Kinase</keyword>
<keyword evidence="2" id="KW-0808">Transferase</keyword>
<dbReference type="Pfam" id="PF02782">
    <property type="entry name" value="FGGY_C"/>
    <property type="match status" value="1"/>
</dbReference>
<sequence>MDSVFIGIDVGTGSARVGLFDPRGNLLAVARRPIRIWREDGNIVEQSSADIWQAIRAAVAEALDTARIGPEAVKGIGFDATCSLVVVDRDGAPLPVGPSGDPDRNIIVWMDHRALAETATINATRHPVLRYVGGAISPEMETPKLLWLKKNQPDTFARAAHFFDLADYLSWRATGSTARSVCTLTCKWTYLAHERRWDPDYFRTVGLGEFVEEDFSRIGAEVVDIATPLGAGLTKQAADELGLLPGTPVGASLIDAHAGGVGTLGGISPRGVVSDPRSQLAFIMGTSSCTMSLTREAAFVDGVWGPYYSAMVPGYWLLEGGQSAFGAALDQLVAMHPATAEATEKARVAGLSLLSFLERRAIQMAGSVEEAAFLGADIHIVPDFLGNRSPHADPEATAVISGLTLANGLDSLTRLFVAALCGLCYGTRQIIEANREKGIEFRTLVVAGGAAQGVLLRRILADATGHRVALPETQEAVLLGSAILGAVASGAFEDISAAAARMCRIREEIAPHEGRIAALHAAKYEAFIRLQSVEREIRHSIAEAKG</sequence>
<dbReference type="InterPro" id="IPR018485">
    <property type="entry name" value="FGGY_C"/>
</dbReference>
<dbReference type="NCBIfam" id="TIGR01315">
    <property type="entry name" value="5C_CHO_kinase"/>
    <property type="match status" value="1"/>
</dbReference>
<evidence type="ECO:0000313" key="7">
    <source>
        <dbReference type="Proteomes" id="UP000190135"/>
    </source>
</evidence>
<name>A0A1T4SMP2_9HYPH</name>
<organism evidence="6 7">
    <name type="scientific">Consotaella salsifontis</name>
    <dbReference type="NCBI Taxonomy" id="1365950"/>
    <lineage>
        <taxon>Bacteria</taxon>
        <taxon>Pseudomonadati</taxon>
        <taxon>Pseudomonadota</taxon>
        <taxon>Alphaproteobacteria</taxon>
        <taxon>Hyphomicrobiales</taxon>
        <taxon>Aurantimonadaceae</taxon>
        <taxon>Consotaella</taxon>
    </lineage>
</organism>
<dbReference type="RefSeq" id="WP_078709414.1">
    <property type="nucleotide sequence ID" value="NZ_FUXL01000012.1"/>
</dbReference>
<comment type="similarity">
    <text evidence="1">Belongs to the FGGY kinase family.</text>
</comment>
<dbReference type="GO" id="GO:0019321">
    <property type="term" value="P:pentose metabolic process"/>
    <property type="evidence" value="ECO:0007669"/>
    <property type="project" value="TreeGrafter"/>
</dbReference>
<keyword evidence="7" id="KW-1185">Reference proteome</keyword>
<dbReference type="Proteomes" id="UP000190135">
    <property type="component" value="Unassembled WGS sequence"/>
</dbReference>
<evidence type="ECO:0000256" key="3">
    <source>
        <dbReference type="ARBA" id="ARBA00022777"/>
    </source>
</evidence>
<feature type="domain" description="Carbohydrate kinase FGGY N-terminal" evidence="4">
    <location>
        <begin position="5"/>
        <end position="262"/>
    </location>
</feature>
<dbReference type="AlphaFoldDB" id="A0A1T4SMP2"/>
<dbReference type="CDD" id="cd07782">
    <property type="entry name" value="ASKHA_NBD_FGGY_D-RBK"/>
    <property type="match status" value="1"/>
</dbReference>